<evidence type="ECO:0000313" key="3">
    <source>
        <dbReference type="Proteomes" id="UP000233551"/>
    </source>
</evidence>
<evidence type="ECO:0000313" key="2">
    <source>
        <dbReference type="EMBL" id="PKI61992.1"/>
    </source>
</evidence>
<gene>
    <name evidence="2" type="ORF">CRG98_017624</name>
</gene>
<feature type="compositionally biased region" description="Basic and acidic residues" evidence="1">
    <location>
        <begin position="30"/>
        <end position="46"/>
    </location>
</feature>
<accession>A0A2I0K0D4</accession>
<dbReference type="Proteomes" id="UP000233551">
    <property type="component" value="Unassembled WGS sequence"/>
</dbReference>
<feature type="region of interest" description="Disordered" evidence="1">
    <location>
        <begin position="160"/>
        <end position="218"/>
    </location>
</feature>
<dbReference type="AlphaFoldDB" id="A0A2I0K0D4"/>
<protein>
    <submittedName>
        <fullName evidence="2">Uncharacterized protein</fullName>
    </submittedName>
</protein>
<name>A0A2I0K0D4_PUNGR</name>
<organism evidence="2 3">
    <name type="scientific">Punica granatum</name>
    <name type="common">Pomegranate</name>
    <dbReference type="NCBI Taxonomy" id="22663"/>
    <lineage>
        <taxon>Eukaryota</taxon>
        <taxon>Viridiplantae</taxon>
        <taxon>Streptophyta</taxon>
        <taxon>Embryophyta</taxon>
        <taxon>Tracheophyta</taxon>
        <taxon>Spermatophyta</taxon>
        <taxon>Magnoliopsida</taxon>
        <taxon>eudicotyledons</taxon>
        <taxon>Gunneridae</taxon>
        <taxon>Pentapetalae</taxon>
        <taxon>rosids</taxon>
        <taxon>malvids</taxon>
        <taxon>Myrtales</taxon>
        <taxon>Lythraceae</taxon>
        <taxon>Punica</taxon>
    </lineage>
</organism>
<feature type="compositionally biased region" description="Basic and acidic residues" evidence="1">
    <location>
        <begin position="160"/>
        <end position="174"/>
    </location>
</feature>
<dbReference type="EMBL" id="PGOL01000992">
    <property type="protein sequence ID" value="PKI61992.1"/>
    <property type="molecule type" value="Genomic_DNA"/>
</dbReference>
<proteinExistence type="predicted"/>
<feature type="region of interest" description="Disordered" evidence="1">
    <location>
        <begin position="1"/>
        <end position="77"/>
    </location>
</feature>
<reference evidence="2 3" key="1">
    <citation type="submission" date="2017-11" db="EMBL/GenBank/DDBJ databases">
        <title>De-novo sequencing of pomegranate (Punica granatum L.) genome.</title>
        <authorList>
            <person name="Akparov Z."/>
            <person name="Amiraslanov A."/>
            <person name="Hajiyeva S."/>
            <person name="Abbasov M."/>
            <person name="Kaur K."/>
            <person name="Hamwieh A."/>
            <person name="Solovyev V."/>
            <person name="Salamov A."/>
            <person name="Braich B."/>
            <person name="Kosarev P."/>
            <person name="Mahmoud A."/>
            <person name="Hajiyev E."/>
            <person name="Babayeva S."/>
            <person name="Izzatullayeva V."/>
            <person name="Mammadov A."/>
            <person name="Mammadov A."/>
            <person name="Sharifova S."/>
            <person name="Ojaghi J."/>
            <person name="Eynullazada K."/>
            <person name="Bayramov B."/>
            <person name="Abdulazimova A."/>
            <person name="Shahmuradov I."/>
        </authorList>
    </citation>
    <scope>NUCLEOTIDE SEQUENCE [LARGE SCALE GENOMIC DNA]</scope>
    <source>
        <strain evidence="3">cv. AG2017</strain>
        <tissue evidence="2">Leaf</tissue>
    </source>
</reference>
<feature type="region of interest" description="Disordered" evidence="1">
    <location>
        <begin position="260"/>
        <end position="280"/>
    </location>
</feature>
<evidence type="ECO:0000256" key="1">
    <source>
        <dbReference type="SAM" id="MobiDB-lite"/>
    </source>
</evidence>
<sequence>MTFRNSTRFLEGRFSGRERLPASLRGTSTKNRDHNDPRAPHDEPRAPQDVQSTLRKPRLKSLGLPGPTQHEESGPLIDTRCTPNLPRVPFRSTTLPSRAIAFKGFFTTLTLSREEVVTIRGPINRAQPSSRPFLLYRVRLTFTELYLTILGFSRLRHVRDLPRTPRPTSKESNKPDLTPCRARSSRADPFFHGLPRLPSPGSPTRDVHPESCDSHGRFPDSFPRASRLGNAHLQLREARTFNRCLYEVLMWLKELECTKGEEPEKASVTPRNSRPSPLQWGREAPWRVRSLRALLSSRPYDSRTHP</sequence>
<feature type="compositionally biased region" description="Basic and acidic residues" evidence="1">
    <location>
        <begin position="205"/>
        <end position="218"/>
    </location>
</feature>
<feature type="compositionally biased region" description="Basic and acidic residues" evidence="1">
    <location>
        <begin position="10"/>
        <end position="20"/>
    </location>
</feature>
<comment type="caution">
    <text evidence="2">The sequence shown here is derived from an EMBL/GenBank/DDBJ whole genome shotgun (WGS) entry which is preliminary data.</text>
</comment>
<keyword evidence="3" id="KW-1185">Reference proteome</keyword>